<evidence type="ECO:0000313" key="20">
    <source>
        <dbReference type="Proteomes" id="UP001152759"/>
    </source>
</evidence>
<proteinExistence type="predicted"/>
<evidence type="ECO:0000256" key="8">
    <source>
        <dbReference type="ARBA" id="ARBA00022741"/>
    </source>
</evidence>
<comment type="pathway">
    <text evidence="2">Isoprenoid biosynthesis; isopentenyl diphosphate biosynthesis via mevalonate pathway; isopentenyl diphosphate from (R)-mevalonate: step 2/3.</text>
</comment>
<evidence type="ECO:0000256" key="5">
    <source>
        <dbReference type="ARBA" id="ARBA00022516"/>
    </source>
</evidence>
<evidence type="ECO:0000256" key="15">
    <source>
        <dbReference type="ARBA" id="ARBA00023166"/>
    </source>
</evidence>
<name>A0A9N9ZXD7_BEMTA</name>
<keyword evidence="4" id="KW-0963">Cytoplasm</keyword>
<dbReference type="GO" id="GO:0005829">
    <property type="term" value="C:cytosol"/>
    <property type="evidence" value="ECO:0007669"/>
    <property type="project" value="UniProtKB-SubCell"/>
</dbReference>
<evidence type="ECO:0000256" key="14">
    <source>
        <dbReference type="ARBA" id="ARBA00023098"/>
    </source>
</evidence>
<evidence type="ECO:0000256" key="2">
    <source>
        <dbReference type="ARBA" id="ARBA00005017"/>
    </source>
</evidence>
<dbReference type="GO" id="GO:0004631">
    <property type="term" value="F:phosphomevalonate kinase activity"/>
    <property type="evidence" value="ECO:0007669"/>
    <property type="project" value="UniProtKB-EC"/>
</dbReference>
<keyword evidence="9" id="KW-0418">Kinase</keyword>
<dbReference type="EMBL" id="OU963862">
    <property type="protein sequence ID" value="CAH0381198.1"/>
    <property type="molecule type" value="Genomic_DNA"/>
</dbReference>
<dbReference type="InterPro" id="IPR005919">
    <property type="entry name" value="Pmev_kin_anim"/>
</dbReference>
<dbReference type="GO" id="GO:0005524">
    <property type="term" value="F:ATP binding"/>
    <property type="evidence" value="ECO:0007669"/>
    <property type="project" value="UniProtKB-KW"/>
</dbReference>
<dbReference type="Gene3D" id="3.40.50.300">
    <property type="entry name" value="P-loop containing nucleotide triphosphate hydrolases"/>
    <property type="match status" value="1"/>
</dbReference>
<keyword evidence="20" id="KW-1185">Reference proteome</keyword>
<evidence type="ECO:0000256" key="17">
    <source>
        <dbReference type="ARBA" id="ARBA00034549"/>
    </source>
</evidence>
<evidence type="ECO:0000256" key="10">
    <source>
        <dbReference type="ARBA" id="ARBA00022778"/>
    </source>
</evidence>
<evidence type="ECO:0000256" key="11">
    <source>
        <dbReference type="ARBA" id="ARBA00022840"/>
    </source>
</evidence>
<dbReference type="KEGG" id="btab:109041163"/>
<organism evidence="19 20">
    <name type="scientific">Bemisia tabaci</name>
    <name type="common">Sweetpotato whitefly</name>
    <name type="synonym">Aleurodes tabaci</name>
    <dbReference type="NCBI Taxonomy" id="7038"/>
    <lineage>
        <taxon>Eukaryota</taxon>
        <taxon>Metazoa</taxon>
        <taxon>Ecdysozoa</taxon>
        <taxon>Arthropoda</taxon>
        <taxon>Hexapoda</taxon>
        <taxon>Insecta</taxon>
        <taxon>Pterygota</taxon>
        <taxon>Neoptera</taxon>
        <taxon>Paraneoptera</taxon>
        <taxon>Hemiptera</taxon>
        <taxon>Sternorrhyncha</taxon>
        <taxon>Aleyrodoidea</taxon>
        <taxon>Aleyrodidae</taxon>
        <taxon>Aleyrodinae</taxon>
        <taxon>Bemisia</taxon>
    </lineage>
</organism>
<keyword evidence="7" id="KW-0808">Transferase</keyword>
<feature type="binding site" evidence="18">
    <location>
        <begin position="13"/>
        <end position="19"/>
    </location>
    <ligand>
        <name>ATP</name>
        <dbReference type="ChEBI" id="CHEBI:30616"/>
    </ligand>
</feature>
<dbReference type="GO" id="GO:0006695">
    <property type="term" value="P:cholesterol biosynthetic process"/>
    <property type="evidence" value="ECO:0007669"/>
    <property type="project" value="UniProtKB-KW"/>
</dbReference>
<evidence type="ECO:0000256" key="1">
    <source>
        <dbReference type="ARBA" id="ARBA00004514"/>
    </source>
</evidence>
<dbReference type="EC" id="2.7.4.2" evidence="3"/>
<evidence type="ECO:0000256" key="6">
    <source>
        <dbReference type="ARBA" id="ARBA00022548"/>
    </source>
</evidence>
<evidence type="ECO:0000256" key="16">
    <source>
        <dbReference type="ARBA" id="ARBA00023221"/>
    </source>
</evidence>
<protein>
    <recommendedName>
        <fullName evidence="17">Phosphomevalonate kinase</fullName>
        <ecNumber evidence="3">2.7.4.2</ecNumber>
    </recommendedName>
</protein>
<keyword evidence="12" id="KW-0752">Steroid biosynthesis</keyword>
<evidence type="ECO:0000256" key="3">
    <source>
        <dbReference type="ARBA" id="ARBA00012958"/>
    </source>
</evidence>
<evidence type="ECO:0000256" key="4">
    <source>
        <dbReference type="ARBA" id="ARBA00022490"/>
    </source>
</evidence>
<dbReference type="InterPro" id="IPR027417">
    <property type="entry name" value="P-loop_NTPase"/>
</dbReference>
<keyword evidence="13" id="KW-0756">Sterol biosynthesis</keyword>
<keyword evidence="15" id="KW-1207">Sterol metabolism</keyword>
<dbReference type="AlphaFoldDB" id="A0A9N9ZXD7"/>
<dbReference type="Pfam" id="PF04275">
    <property type="entry name" value="P-mevalo_kinase"/>
    <property type="match status" value="1"/>
</dbReference>
<dbReference type="Proteomes" id="UP001152759">
    <property type="component" value="Chromosome 1"/>
</dbReference>
<keyword evidence="16" id="KW-0753">Steroid metabolism</keyword>
<dbReference type="PIRSF" id="PIRSF036639">
    <property type="entry name" value="PMK_anim"/>
    <property type="match status" value="1"/>
</dbReference>
<dbReference type="FunFam" id="3.40.50.300:FF:001026">
    <property type="entry name" value="Phosphomevalonate kinase"/>
    <property type="match status" value="1"/>
</dbReference>
<dbReference type="SUPFAM" id="SSF52540">
    <property type="entry name" value="P-loop containing nucleoside triphosphate hydrolases"/>
    <property type="match status" value="1"/>
</dbReference>
<dbReference type="GO" id="GO:0019287">
    <property type="term" value="P:isopentenyl diphosphate biosynthetic process, mevalonate pathway"/>
    <property type="evidence" value="ECO:0007669"/>
    <property type="project" value="TreeGrafter"/>
</dbReference>
<keyword evidence="8 18" id="KW-0547">Nucleotide-binding</keyword>
<evidence type="ECO:0000256" key="18">
    <source>
        <dbReference type="PIRSR" id="PIRSR036639-1"/>
    </source>
</evidence>
<keyword evidence="6" id="KW-0153">Cholesterol metabolism</keyword>
<accession>A0A9N9ZXD7</accession>
<feature type="binding site" evidence="18">
    <location>
        <position position="169"/>
    </location>
    <ligand>
        <name>substrate</name>
    </ligand>
</feature>
<evidence type="ECO:0000256" key="12">
    <source>
        <dbReference type="ARBA" id="ARBA00022955"/>
    </source>
</evidence>
<comment type="subcellular location">
    <subcellularLocation>
        <location evidence="1">Cytoplasm</location>
        <location evidence="1">Cytosol</location>
    </subcellularLocation>
</comment>
<keyword evidence="14" id="KW-0443">Lipid metabolism</keyword>
<reference evidence="19" key="1">
    <citation type="submission" date="2021-12" db="EMBL/GenBank/DDBJ databases">
        <authorList>
            <person name="King R."/>
        </authorList>
    </citation>
    <scope>NUCLEOTIDE SEQUENCE</scope>
</reference>
<evidence type="ECO:0000256" key="9">
    <source>
        <dbReference type="ARBA" id="ARBA00022777"/>
    </source>
</evidence>
<sequence>MDCPKCVVLFSGKRKSGKDFVAERVFNRLGAEHAVIIRLSAPIKSHWAEKEGLSLAELMGTSEYKETYRKNMIKWGEEKRLEDPGYFCQAAIKMTNANLKPVWIISDARRMTDLEWFQSHYGNSLLTVRIRADIDVRKKRGWIFTQGVDDAETECGLDSVNSWNVIIDNNHSEDYLEEKIDEILNWVKNKLSS</sequence>
<dbReference type="NCBIfam" id="TIGR01223">
    <property type="entry name" value="Pmev_kin_anim"/>
    <property type="match status" value="1"/>
</dbReference>
<keyword evidence="10" id="KW-0152">Cholesterol biosynthesis</keyword>
<keyword evidence="11 18" id="KW-0067">ATP-binding</keyword>
<feature type="binding site" evidence="18">
    <location>
        <position position="140"/>
    </location>
    <ligand>
        <name>ATP</name>
        <dbReference type="ChEBI" id="CHEBI:30616"/>
    </ligand>
</feature>
<evidence type="ECO:0000313" key="19">
    <source>
        <dbReference type="EMBL" id="CAH0381198.1"/>
    </source>
</evidence>
<dbReference type="PANTHER" id="PTHR13101:SF1">
    <property type="entry name" value="PHOSPHOMEVALONATE KINASE"/>
    <property type="match status" value="1"/>
</dbReference>
<evidence type="ECO:0000256" key="7">
    <source>
        <dbReference type="ARBA" id="ARBA00022679"/>
    </source>
</evidence>
<gene>
    <name evidence="19" type="ORF">BEMITA_LOCUS870</name>
</gene>
<keyword evidence="5" id="KW-0444">Lipid biosynthesis</keyword>
<dbReference type="PANTHER" id="PTHR13101">
    <property type="entry name" value="PHOSPHOMEVALONATE KINASE"/>
    <property type="match status" value="1"/>
</dbReference>
<evidence type="ECO:0000256" key="13">
    <source>
        <dbReference type="ARBA" id="ARBA00023011"/>
    </source>
</evidence>